<keyword evidence="1" id="KW-0472">Membrane</keyword>
<sequence length="126" mass="14458">MKLFVLADTHLWSVPDVKGLVPEARDGHSACIVNDHMYIFSGYLEYVESYTQEVHTLNLRSMTWSYVRTTVSFNASLVRLACSTPYSLYFGFSIWLLCNFFILNLKAVMISTVNNTTNNNLLILIY</sequence>
<dbReference type="GO" id="GO:0005737">
    <property type="term" value="C:cytoplasm"/>
    <property type="evidence" value="ECO:0007669"/>
    <property type="project" value="TreeGrafter"/>
</dbReference>
<dbReference type="EMBL" id="VSRR010101181">
    <property type="protein sequence ID" value="MPC95150.1"/>
    <property type="molecule type" value="Genomic_DNA"/>
</dbReference>
<dbReference type="Proteomes" id="UP000324222">
    <property type="component" value="Unassembled WGS sequence"/>
</dbReference>
<evidence type="ECO:0000313" key="3">
    <source>
        <dbReference type="Proteomes" id="UP000324222"/>
    </source>
</evidence>
<organism evidence="2 3">
    <name type="scientific">Portunus trituberculatus</name>
    <name type="common">Swimming crab</name>
    <name type="synonym">Neptunus trituberculatus</name>
    <dbReference type="NCBI Taxonomy" id="210409"/>
    <lineage>
        <taxon>Eukaryota</taxon>
        <taxon>Metazoa</taxon>
        <taxon>Ecdysozoa</taxon>
        <taxon>Arthropoda</taxon>
        <taxon>Crustacea</taxon>
        <taxon>Multicrustacea</taxon>
        <taxon>Malacostraca</taxon>
        <taxon>Eumalacostraca</taxon>
        <taxon>Eucarida</taxon>
        <taxon>Decapoda</taxon>
        <taxon>Pleocyemata</taxon>
        <taxon>Brachyura</taxon>
        <taxon>Eubrachyura</taxon>
        <taxon>Portunoidea</taxon>
        <taxon>Portunidae</taxon>
        <taxon>Portuninae</taxon>
        <taxon>Portunus</taxon>
    </lineage>
</organism>
<feature type="transmembrane region" description="Helical" evidence="1">
    <location>
        <begin position="86"/>
        <end position="105"/>
    </location>
</feature>
<comment type="caution">
    <text evidence="2">The sequence shown here is derived from an EMBL/GenBank/DDBJ whole genome shotgun (WGS) entry which is preliminary data.</text>
</comment>
<gene>
    <name evidence="2" type="primary">KLHDC3</name>
    <name evidence="2" type="ORF">E2C01_090347</name>
</gene>
<reference evidence="2 3" key="1">
    <citation type="submission" date="2019-05" db="EMBL/GenBank/DDBJ databases">
        <title>Another draft genome of Portunus trituberculatus and its Hox gene families provides insights of decapod evolution.</title>
        <authorList>
            <person name="Jeong J.-H."/>
            <person name="Song I."/>
            <person name="Kim S."/>
            <person name="Choi T."/>
            <person name="Kim D."/>
            <person name="Ryu S."/>
            <person name="Kim W."/>
        </authorList>
    </citation>
    <scope>NUCLEOTIDE SEQUENCE [LARGE SCALE GENOMIC DNA]</scope>
    <source>
        <tissue evidence="2">Muscle</tissue>
    </source>
</reference>
<keyword evidence="1" id="KW-0812">Transmembrane</keyword>
<dbReference type="PANTHER" id="PTHR46461">
    <property type="entry name" value="KELCH DOMAIN-CONTAINING PROTEIN 3"/>
    <property type="match status" value="1"/>
</dbReference>
<proteinExistence type="predicted"/>
<dbReference type="PANTHER" id="PTHR46461:SF1">
    <property type="entry name" value="KELCH DOMAIN-CONTAINING PROTEIN 3"/>
    <property type="match status" value="1"/>
</dbReference>
<dbReference type="SUPFAM" id="SSF117281">
    <property type="entry name" value="Kelch motif"/>
    <property type="match status" value="1"/>
</dbReference>
<evidence type="ECO:0000256" key="1">
    <source>
        <dbReference type="SAM" id="Phobius"/>
    </source>
</evidence>
<evidence type="ECO:0000313" key="2">
    <source>
        <dbReference type="EMBL" id="MPC95150.1"/>
    </source>
</evidence>
<keyword evidence="1" id="KW-1133">Transmembrane helix</keyword>
<dbReference type="AlphaFoldDB" id="A0A5B7JEG8"/>
<dbReference type="Gene3D" id="2.120.10.80">
    <property type="entry name" value="Kelch-type beta propeller"/>
    <property type="match status" value="1"/>
</dbReference>
<dbReference type="Pfam" id="PF24681">
    <property type="entry name" value="Kelch_KLHDC2_KLHL20_DRC7"/>
    <property type="match status" value="1"/>
</dbReference>
<accession>A0A5B7JEG8</accession>
<name>A0A5B7JEG8_PORTR</name>
<dbReference type="InterPro" id="IPR015915">
    <property type="entry name" value="Kelch-typ_b-propeller"/>
</dbReference>
<keyword evidence="3" id="KW-1185">Reference proteome</keyword>
<dbReference type="GO" id="GO:0003682">
    <property type="term" value="F:chromatin binding"/>
    <property type="evidence" value="ECO:0007669"/>
    <property type="project" value="InterPro"/>
</dbReference>
<dbReference type="InterPro" id="IPR052637">
    <property type="entry name" value="KLHDC3-like"/>
</dbReference>
<protein>
    <submittedName>
        <fullName evidence="2">Kelch domain-containing protein 3</fullName>
    </submittedName>
</protein>
<dbReference type="OrthoDB" id="432528at2759"/>